<organism evidence="2 3">
    <name type="scientific">Terfezia boudieri ATCC MYA-4762</name>
    <dbReference type="NCBI Taxonomy" id="1051890"/>
    <lineage>
        <taxon>Eukaryota</taxon>
        <taxon>Fungi</taxon>
        <taxon>Dikarya</taxon>
        <taxon>Ascomycota</taxon>
        <taxon>Pezizomycotina</taxon>
        <taxon>Pezizomycetes</taxon>
        <taxon>Pezizales</taxon>
        <taxon>Pezizaceae</taxon>
        <taxon>Terfezia</taxon>
    </lineage>
</organism>
<keyword evidence="3" id="KW-1185">Reference proteome</keyword>
<proteinExistence type="predicted"/>
<evidence type="ECO:0000256" key="1">
    <source>
        <dbReference type="SAM" id="Phobius"/>
    </source>
</evidence>
<dbReference type="Proteomes" id="UP000267821">
    <property type="component" value="Unassembled WGS sequence"/>
</dbReference>
<dbReference type="EMBL" id="ML121548">
    <property type="protein sequence ID" value="RPB22976.1"/>
    <property type="molecule type" value="Genomic_DNA"/>
</dbReference>
<protein>
    <submittedName>
        <fullName evidence="2">Uncharacterized protein</fullName>
    </submittedName>
</protein>
<keyword evidence="1" id="KW-1133">Transmembrane helix</keyword>
<gene>
    <name evidence="2" type="ORF">L211DRAFT_289599</name>
</gene>
<keyword evidence="1" id="KW-0472">Membrane</keyword>
<reference evidence="2 3" key="1">
    <citation type="journal article" date="2018" name="Nat. Ecol. Evol.">
        <title>Pezizomycetes genomes reveal the molecular basis of ectomycorrhizal truffle lifestyle.</title>
        <authorList>
            <person name="Murat C."/>
            <person name="Payen T."/>
            <person name="Noel B."/>
            <person name="Kuo A."/>
            <person name="Morin E."/>
            <person name="Chen J."/>
            <person name="Kohler A."/>
            <person name="Krizsan K."/>
            <person name="Balestrini R."/>
            <person name="Da Silva C."/>
            <person name="Montanini B."/>
            <person name="Hainaut M."/>
            <person name="Levati E."/>
            <person name="Barry K.W."/>
            <person name="Belfiori B."/>
            <person name="Cichocki N."/>
            <person name="Clum A."/>
            <person name="Dockter R.B."/>
            <person name="Fauchery L."/>
            <person name="Guy J."/>
            <person name="Iotti M."/>
            <person name="Le Tacon F."/>
            <person name="Lindquist E.A."/>
            <person name="Lipzen A."/>
            <person name="Malagnac F."/>
            <person name="Mello A."/>
            <person name="Molinier V."/>
            <person name="Miyauchi S."/>
            <person name="Poulain J."/>
            <person name="Riccioni C."/>
            <person name="Rubini A."/>
            <person name="Sitrit Y."/>
            <person name="Splivallo R."/>
            <person name="Traeger S."/>
            <person name="Wang M."/>
            <person name="Zifcakova L."/>
            <person name="Wipf D."/>
            <person name="Zambonelli A."/>
            <person name="Paolocci F."/>
            <person name="Nowrousian M."/>
            <person name="Ottonello S."/>
            <person name="Baldrian P."/>
            <person name="Spatafora J.W."/>
            <person name="Henrissat B."/>
            <person name="Nagy L.G."/>
            <person name="Aury J.M."/>
            <person name="Wincker P."/>
            <person name="Grigoriev I.V."/>
            <person name="Bonfante P."/>
            <person name="Martin F.M."/>
        </authorList>
    </citation>
    <scope>NUCLEOTIDE SEQUENCE [LARGE SCALE GENOMIC DNA]</scope>
    <source>
        <strain evidence="2 3">ATCC MYA-4762</strain>
    </source>
</reference>
<evidence type="ECO:0000313" key="3">
    <source>
        <dbReference type="Proteomes" id="UP000267821"/>
    </source>
</evidence>
<feature type="transmembrane region" description="Helical" evidence="1">
    <location>
        <begin position="33"/>
        <end position="52"/>
    </location>
</feature>
<name>A0A3N4LJN2_9PEZI</name>
<accession>A0A3N4LJN2</accession>
<evidence type="ECO:0000313" key="2">
    <source>
        <dbReference type="EMBL" id="RPB22976.1"/>
    </source>
</evidence>
<dbReference type="InParanoid" id="A0A3N4LJN2"/>
<sequence length="77" mass="9036">MKMVVVVDVDQYIPSREVHDPGRMWRNVLQARLIRTFAAGVFCLCILGDLVLRKTRRFRGDRYHWKKECGVLIFQAG</sequence>
<keyword evidence="1" id="KW-0812">Transmembrane</keyword>
<dbReference type="AlphaFoldDB" id="A0A3N4LJN2"/>